<evidence type="ECO:0000313" key="2">
    <source>
        <dbReference type="EMBL" id="ACY18615.1"/>
    </source>
</evidence>
<dbReference type="OrthoDB" id="9787478at2"/>
<dbReference type="KEGG" id="hoh:Hoch_6140"/>
<organism evidence="2 3">
    <name type="scientific">Haliangium ochraceum (strain DSM 14365 / JCM 11303 / SMP-2)</name>
    <dbReference type="NCBI Taxonomy" id="502025"/>
    <lineage>
        <taxon>Bacteria</taxon>
        <taxon>Pseudomonadati</taxon>
        <taxon>Myxococcota</taxon>
        <taxon>Polyangia</taxon>
        <taxon>Haliangiales</taxon>
        <taxon>Kofleriaceae</taxon>
        <taxon>Haliangium</taxon>
    </lineage>
</organism>
<dbReference type="eggNOG" id="COG4422">
    <property type="taxonomic scope" value="Bacteria"/>
</dbReference>
<dbReference type="HOGENOM" id="CLU_054184_0_1_7"/>
<name>D0LLB9_HALO1</name>
<accession>D0LLB9</accession>
<dbReference type="RefSeq" id="WP_012831207.1">
    <property type="nucleotide sequence ID" value="NC_013440.1"/>
</dbReference>
<dbReference type="Proteomes" id="UP000001880">
    <property type="component" value="Chromosome"/>
</dbReference>
<dbReference type="EMBL" id="CP001804">
    <property type="protein sequence ID" value="ACY18615.1"/>
    <property type="molecule type" value="Genomic_DNA"/>
</dbReference>
<protein>
    <submittedName>
        <fullName evidence="2">Gp37Gp68 family protein</fullName>
    </submittedName>
</protein>
<dbReference type="STRING" id="502025.Hoch_6140"/>
<proteinExistence type="predicted"/>
<dbReference type="InterPro" id="IPR011101">
    <property type="entry name" value="DUF5131"/>
</dbReference>
<feature type="region of interest" description="Disordered" evidence="1">
    <location>
        <begin position="237"/>
        <end position="268"/>
    </location>
</feature>
<reference evidence="2 3" key="1">
    <citation type="journal article" date="2010" name="Stand. Genomic Sci.">
        <title>Complete genome sequence of Haliangium ochraceum type strain (SMP-2).</title>
        <authorList>
            <consortium name="US DOE Joint Genome Institute (JGI-PGF)"/>
            <person name="Ivanova N."/>
            <person name="Daum C."/>
            <person name="Lang E."/>
            <person name="Abt B."/>
            <person name="Kopitz M."/>
            <person name="Saunders E."/>
            <person name="Lapidus A."/>
            <person name="Lucas S."/>
            <person name="Glavina Del Rio T."/>
            <person name="Nolan M."/>
            <person name="Tice H."/>
            <person name="Copeland A."/>
            <person name="Cheng J.F."/>
            <person name="Chen F."/>
            <person name="Bruce D."/>
            <person name="Goodwin L."/>
            <person name="Pitluck S."/>
            <person name="Mavromatis K."/>
            <person name="Pati A."/>
            <person name="Mikhailova N."/>
            <person name="Chen A."/>
            <person name="Palaniappan K."/>
            <person name="Land M."/>
            <person name="Hauser L."/>
            <person name="Chang Y.J."/>
            <person name="Jeffries C.D."/>
            <person name="Detter J.C."/>
            <person name="Brettin T."/>
            <person name="Rohde M."/>
            <person name="Goker M."/>
            <person name="Bristow J."/>
            <person name="Markowitz V."/>
            <person name="Eisen J.A."/>
            <person name="Hugenholtz P."/>
            <person name="Kyrpides N.C."/>
            <person name="Klenk H.P."/>
        </authorList>
    </citation>
    <scope>NUCLEOTIDE SEQUENCE [LARGE SCALE GENOMIC DNA]</scope>
    <source>
        <strain evidence="3">DSM 14365 / CIP 107738 / JCM 11303 / AJ 13395 / SMP-2</strain>
    </source>
</reference>
<evidence type="ECO:0000313" key="3">
    <source>
        <dbReference type="Proteomes" id="UP000001880"/>
    </source>
</evidence>
<sequence>MSDGSSIEWTDATWNPVRGCKKVSPGCKHCYAELFAERWRGIPGHPYEQGFDLRLVPDKLLEPLSWGRSRMIFVNSMSDLFQVGVPDAFVRAVFEVMARADWHIYQVLTKRAERLGSLTRRLPAELVDHPHVWLGVSVEDRRYGLPRIDELREARAAVRFLSVEPLLEDLGALDLEGIDWVIVGGESGPGARPMNPAWVRSIRDQCRAAGVAFFFKQWGGTRKKLAGRELDGQVYDEFPAVSGTTPPAPGERKRRRGALQRELERLAS</sequence>
<dbReference type="Pfam" id="PF07505">
    <property type="entry name" value="DUF5131"/>
    <property type="match status" value="1"/>
</dbReference>
<gene>
    <name evidence="2" type="ordered locus">Hoch_6140</name>
</gene>
<evidence type="ECO:0000256" key="1">
    <source>
        <dbReference type="SAM" id="MobiDB-lite"/>
    </source>
</evidence>
<keyword evidence="3" id="KW-1185">Reference proteome</keyword>
<dbReference type="AlphaFoldDB" id="D0LLB9"/>
<feature type="compositionally biased region" description="Basic and acidic residues" evidence="1">
    <location>
        <begin position="259"/>
        <end position="268"/>
    </location>
</feature>